<dbReference type="Pfam" id="PF07549">
    <property type="entry name" value="Sec_GG"/>
    <property type="match status" value="1"/>
</dbReference>
<evidence type="ECO:0000256" key="11">
    <source>
        <dbReference type="ARBA" id="ARBA00061053"/>
    </source>
</evidence>
<dbReference type="NCBIfam" id="TIGR00916">
    <property type="entry name" value="2A0604s01"/>
    <property type="match status" value="1"/>
</dbReference>
<evidence type="ECO:0000256" key="3">
    <source>
        <dbReference type="ARBA" id="ARBA00022475"/>
    </source>
</evidence>
<proteinExistence type="inferred from homology"/>
<keyword evidence="2 13" id="KW-0813">Transport</keyword>
<evidence type="ECO:0000313" key="16">
    <source>
        <dbReference type="Proteomes" id="UP000243205"/>
    </source>
</evidence>
<dbReference type="InterPro" id="IPR005665">
    <property type="entry name" value="SecF_bac"/>
</dbReference>
<accession>A0A1G7CCP5</accession>
<dbReference type="GO" id="GO:0043952">
    <property type="term" value="P:protein transport by the Sec complex"/>
    <property type="evidence" value="ECO:0007669"/>
    <property type="project" value="UniProtKB-UniRule"/>
</dbReference>
<dbReference type="STRING" id="57664.SAMN05661003_10941"/>
<feature type="transmembrane region" description="Helical" evidence="13">
    <location>
        <begin position="165"/>
        <end position="186"/>
    </location>
</feature>
<dbReference type="NCBIfam" id="TIGR00966">
    <property type="entry name" value="transloc_SecF"/>
    <property type="match status" value="1"/>
</dbReference>
<dbReference type="Gene3D" id="1.20.1640.10">
    <property type="entry name" value="Multidrug efflux transporter AcrB transmembrane domain"/>
    <property type="match status" value="1"/>
</dbReference>
<name>A0A1G7CCP5_9BACT</name>
<dbReference type="Proteomes" id="UP000243205">
    <property type="component" value="Unassembled WGS sequence"/>
</dbReference>
<dbReference type="GO" id="GO:0015450">
    <property type="term" value="F:protein-transporting ATPase activity"/>
    <property type="evidence" value="ECO:0007669"/>
    <property type="project" value="InterPro"/>
</dbReference>
<dbReference type="RefSeq" id="WP_092078599.1">
    <property type="nucleotide sequence ID" value="NZ_CALFZY010000008.1"/>
</dbReference>
<dbReference type="PANTHER" id="PTHR30081">
    <property type="entry name" value="PROTEIN-EXPORT MEMBRANE PROTEIN SEC"/>
    <property type="match status" value="1"/>
</dbReference>
<evidence type="ECO:0000256" key="2">
    <source>
        <dbReference type="ARBA" id="ARBA00022448"/>
    </source>
</evidence>
<evidence type="ECO:0000313" key="15">
    <source>
        <dbReference type="EMBL" id="SDE37152.1"/>
    </source>
</evidence>
<dbReference type="PANTHER" id="PTHR30081:SF8">
    <property type="entry name" value="PROTEIN TRANSLOCASE SUBUNIT SECF"/>
    <property type="match status" value="1"/>
</dbReference>
<keyword evidence="3 13" id="KW-1003">Cell membrane</keyword>
<dbReference type="OrthoDB" id="9774769at2"/>
<dbReference type="AlphaFoldDB" id="A0A1G7CCP5"/>
<dbReference type="GO" id="GO:0065002">
    <property type="term" value="P:intracellular protein transmembrane transport"/>
    <property type="evidence" value="ECO:0007669"/>
    <property type="project" value="UniProtKB-UniRule"/>
</dbReference>
<keyword evidence="8 13" id="KW-0472">Membrane</keyword>
<dbReference type="GO" id="GO:0006605">
    <property type="term" value="P:protein targeting"/>
    <property type="evidence" value="ECO:0007669"/>
    <property type="project" value="UniProtKB-UniRule"/>
</dbReference>
<keyword evidence="5 13" id="KW-0653">Protein transport</keyword>
<comment type="subunit">
    <text evidence="13">Forms a complex with SecD. Part of the essential Sec protein translocation apparatus which comprises SecA, SecYEG and auxiliary proteins SecDF. Other proteins may also be involved.</text>
</comment>
<protein>
    <recommendedName>
        <fullName evidence="13">Protein-export membrane protein SecF</fullName>
    </recommendedName>
</protein>
<keyword evidence="6 13" id="KW-1133">Transmembrane helix</keyword>
<dbReference type="InterPro" id="IPR055344">
    <property type="entry name" value="SecD_SecF_C_bact"/>
</dbReference>
<keyword evidence="7 13" id="KW-0811">Translocation</keyword>
<dbReference type="HAMAP" id="MF_01464_B">
    <property type="entry name" value="SecF_B"/>
    <property type="match status" value="1"/>
</dbReference>
<comment type="similarity">
    <text evidence="11">In the N-terminal section; belongs to the SecD/SecF family. SecD subfamily.</text>
</comment>
<evidence type="ECO:0000256" key="10">
    <source>
        <dbReference type="ARBA" id="ARBA00060856"/>
    </source>
</evidence>
<evidence type="ECO:0000256" key="12">
    <source>
        <dbReference type="ARBA" id="ARBA00065973"/>
    </source>
</evidence>
<comment type="function">
    <text evidence="9 13">Part of the Sec protein translocase complex. Interacts with the SecYEG preprotein conducting channel. SecDF uses the proton motive force (PMF) to complete protein translocation after the ATP-dependent function of SecA.</text>
</comment>
<comment type="subunit">
    <text evidence="12">Part of the essential Sec protein translocation apparatus which comprises SecA, SecYEG and auxiliary proteins SecDF-YajC and YidC.</text>
</comment>
<feature type="transmembrane region" description="Helical" evidence="13">
    <location>
        <begin position="270"/>
        <end position="294"/>
    </location>
</feature>
<dbReference type="SUPFAM" id="SSF82866">
    <property type="entry name" value="Multidrug efflux transporter AcrB transmembrane domain"/>
    <property type="match status" value="1"/>
</dbReference>
<evidence type="ECO:0000256" key="13">
    <source>
        <dbReference type="HAMAP-Rule" id="MF_01464"/>
    </source>
</evidence>
<evidence type="ECO:0000256" key="4">
    <source>
        <dbReference type="ARBA" id="ARBA00022692"/>
    </source>
</evidence>
<comment type="similarity">
    <text evidence="10">In the C-terminal section; belongs to the SecD/SecF family. SecF subfamily.</text>
</comment>
<feature type="transmembrane region" description="Helical" evidence="13">
    <location>
        <begin position="141"/>
        <end position="158"/>
    </location>
</feature>
<sequence length="304" mass="32890">MELIKPGINLDFVGKRRLAYIVSALLILIGLMALIGRGGPTYGVDFAGGTLVQLRFNAPTDAAAIKQQLQQPDLLPAATVQRFGEDGNEFLVRAQETSSDLEVLSQRIATALEQHYGAGAVEVRRTEMVGPQVGKELRQKGLMAVLYAMIGILVYITWRFELRFAIGAIVALAHDVLITLGAFALTGREIDLPIIAAFLAIIGYSLNDTIIVYDRIRENTGPQSHEPAVFAGLVNRSINETLSRTLLTSGTTLIVILALFIFGGGVIHNFAFALLVGVVVGTYSSIFVASPVLLTWQKRAAQRV</sequence>
<evidence type="ECO:0000256" key="7">
    <source>
        <dbReference type="ARBA" id="ARBA00023010"/>
    </source>
</evidence>
<dbReference type="EMBL" id="FNAQ01000009">
    <property type="protein sequence ID" value="SDE37152.1"/>
    <property type="molecule type" value="Genomic_DNA"/>
</dbReference>
<reference evidence="16" key="1">
    <citation type="submission" date="2016-10" db="EMBL/GenBank/DDBJ databases">
        <authorList>
            <person name="Varghese N."/>
            <person name="Submissions S."/>
        </authorList>
    </citation>
    <scope>NUCLEOTIDE SEQUENCE [LARGE SCALE GENOMIC DNA]</scope>
    <source>
        <strain evidence="16">DSM 8987</strain>
    </source>
</reference>
<dbReference type="FunFam" id="1.20.1640.10:FF:000024">
    <property type="entry name" value="Multifunctional fusion protein"/>
    <property type="match status" value="1"/>
</dbReference>
<keyword evidence="16" id="KW-1185">Reference proteome</keyword>
<organism evidence="15 16">
    <name type="scientific">Desulfuromonas thiophila</name>
    <dbReference type="NCBI Taxonomy" id="57664"/>
    <lineage>
        <taxon>Bacteria</taxon>
        <taxon>Pseudomonadati</taxon>
        <taxon>Thermodesulfobacteriota</taxon>
        <taxon>Desulfuromonadia</taxon>
        <taxon>Desulfuromonadales</taxon>
        <taxon>Desulfuromonadaceae</taxon>
        <taxon>Desulfuromonas</taxon>
    </lineage>
</organism>
<feature type="transmembrane region" description="Helical" evidence="13">
    <location>
        <begin position="18"/>
        <end position="36"/>
    </location>
</feature>
<dbReference type="InterPro" id="IPR022645">
    <property type="entry name" value="SecD/SecF_bac"/>
</dbReference>
<dbReference type="InterPro" id="IPR048634">
    <property type="entry name" value="SecD_SecF_C"/>
</dbReference>
<dbReference type="GO" id="GO:0005886">
    <property type="term" value="C:plasma membrane"/>
    <property type="evidence" value="ECO:0007669"/>
    <property type="project" value="UniProtKB-SubCell"/>
</dbReference>
<feature type="transmembrane region" description="Helical" evidence="13">
    <location>
        <begin position="192"/>
        <end position="213"/>
    </location>
</feature>
<feature type="transmembrane region" description="Helical" evidence="13">
    <location>
        <begin position="246"/>
        <end position="264"/>
    </location>
</feature>
<dbReference type="PRINTS" id="PR01755">
    <property type="entry name" value="SECFTRNLCASE"/>
</dbReference>
<keyword evidence="4 13" id="KW-0812">Transmembrane</keyword>
<gene>
    <name evidence="13" type="primary">secF</name>
    <name evidence="15" type="ORF">SAMN05661003_10941</name>
</gene>
<feature type="domain" description="Protein export membrane protein SecD/SecF C-terminal" evidence="14">
    <location>
        <begin position="115"/>
        <end position="298"/>
    </location>
</feature>
<dbReference type="InterPro" id="IPR022813">
    <property type="entry name" value="SecD/SecF_arch_bac"/>
</dbReference>
<evidence type="ECO:0000256" key="8">
    <source>
        <dbReference type="ARBA" id="ARBA00023136"/>
    </source>
</evidence>
<comment type="similarity">
    <text evidence="13">Belongs to the SecD/SecF family. SecF subfamily.</text>
</comment>
<dbReference type="InterPro" id="IPR022646">
    <property type="entry name" value="SecD/SecF_CS"/>
</dbReference>
<evidence type="ECO:0000256" key="1">
    <source>
        <dbReference type="ARBA" id="ARBA00004651"/>
    </source>
</evidence>
<comment type="subcellular location">
    <subcellularLocation>
        <location evidence="1 13">Cell membrane</location>
        <topology evidence="1 13">Multi-pass membrane protein</topology>
    </subcellularLocation>
</comment>
<evidence type="ECO:0000256" key="5">
    <source>
        <dbReference type="ARBA" id="ARBA00022927"/>
    </source>
</evidence>
<dbReference type="Pfam" id="PF02355">
    <property type="entry name" value="SecD_SecF_C"/>
    <property type="match status" value="1"/>
</dbReference>
<evidence type="ECO:0000256" key="9">
    <source>
        <dbReference type="ARBA" id="ARBA00059018"/>
    </source>
</evidence>
<evidence type="ECO:0000259" key="14">
    <source>
        <dbReference type="Pfam" id="PF02355"/>
    </source>
</evidence>
<evidence type="ECO:0000256" key="6">
    <source>
        <dbReference type="ARBA" id="ARBA00022989"/>
    </source>
</evidence>